<dbReference type="GO" id="GO:0008233">
    <property type="term" value="F:peptidase activity"/>
    <property type="evidence" value="ECO:0007669"/>
    <property type="project" value="UniProtKB-KW"/>
</dbReference>
<dbReference type="Proteomes" id="UP000315369">
    <property type="component" value="Unassembled WGS sequence"/>
</dbReference>
<dbReference type="PROSITE" id="PS51257">
    <property type="entry name" value="PROKAR_LIPOPROTEIN"/>
    <property type="match status" value="1"/>
</dbReference>
<dbReference type="GO" id="GO:0006508">
    <property type="term" value="P:proteolysis"/>
    <property type="evidence" value="ECO:0007669"/>
    <property type="project" value="UniProtKB-KW"/>
</dbReference>
<evidence type="ECO:0000313" key="1">
    <source>
        <dbReference type="EMBL" id="TQF11137.1"/>
    </source>
</evidence>
<organism evidence="1 2">
    <name type="scientific">Myxococcus llanfairpwllgwyngyllgogerychwyrndrobwllllantysiliogogogochensis</name>
    <dbReference type="NCBI Taxonomy" id="2590453"/>
    <lineage>
        <taxon>Bacteria</taxon>
        <taxon>Pseudomonadati</taxon>
        <taxon>Myxococcota</taxon>
        <taxon>Myxococcia</taxon>
        <taxon>Myxococcales</taxon>
        <taxon>Cystobacterineae</taxon>
        <taxon>Myxococcaceae</taxon>
        <taxon>Myxococcus</taxon>
    </lineage>
</organism>
<dbReference type="EMBL" id="VIFM01000208">
    <property type="protein sequence ID" value="TQF11137.1"/>
    <property type="molecule type" value="Genomic_DNA"/>
</dbReference>
<sequence length="188" mass="19880">MTRGHVGRIALLTLAITGAGCASRKEETAPPADARQQEEAAVAKTLECSLSGPAQVKAGEPVELVFKLTNPTKEPLYVLKWHTPLEGIRNNIFTVTRADSAAELSYGGPMMKRGPPDASSYATIAPGESVEGTVDAALAYGLQEPGTYRITFRGPLMDVTSDQAKVPALAGEYHDVALKCPEVVVTVT</sequence>
<protein>
    <submittedName>
        <fullName evidence="1">Protease</fullName>
    </submittedName>
</protein>
<keyword evidence="1" id="KW-0378">Hydrolase</keyword>
<dbReference type="RefSeq" id="WP_141647103.1">
    <property type="nucleotide sequence ID" value="NZ_VIFM01000208.1"/>
</dbReference>
<gene>
    <name evidence="1" type="ORF">FJV41_35830</name>
</gene>
<accession>A0A540WQI0</accession>
<reference evidence="1 2" key="1">
    <citation type="submission" date="2019-06" db="EMBL/GenBank/DDBJ databases">
        <authorList>
            <person name="Livingstone P."/>
            <person name="Whitworth D."/>
        </authorList>
    </citation>
    <scope>NUCLEOTIDE SEQUENCE [LARGE SCALE GENOMIC DNA]</scope>
    <source>
        <strain evidence="1 2">AM401</strain>
    </source>
</reference>
<proteinExistence type="predicted"/>
<keyword evidence="1" id="KW-0645">Protease</keyword>
<keyword evidence="2" id="KW-1185">Reference proteome</keyword>
<evidence type="ECO:0000313" key="2">
    <source>
        <dbReference type="Proteomes" id="UP000315369"/>
    </source>
</evidence>
<comment type="caution">
    <text evidence="1">The sequence shown here is derived from an EMBL/GenBank/DDBJ whole genome shotgun (WGS) entry which is preliminary data.</text>
</comment>
<name>A0A540WQI0_9BACT</name>
<dbReference type="AlphaFoldDB" id="A0A540WQI0"/>
<dbReference type="Gene3D" id="2.60.40.2970">
    <property type="match status" value="1"/>
</dbReference>
<dbReference type="OrthoDB" id="8896796at2"/>